<dbReference type="Gene3D" id="2.20.25.680">
    <property type="match status" value="1"/>
</dbReference>
<dbReference type="SUPFAM" id="SSF55961">
    <property type="entry name" value="Bet v1-like"/>
    <property type="match status" value="1"/>
</dbReference>
<dbReference type="PANTHER" id="PTHR21266:SF60">
    <property type="entry name" value="3-KETOSTEROID-9-ALPHA-MONOOXYGENASE, OXYGENASE COMPONENT"/>
    <property type="match status" value="1"/>
</dbReference>
<organism evidence="7 8">
    <name type="scientific">Rhodococcus jostii</name>
    <dbReference type="NCBI Taxonomy" id="132919"/>
    <lineage>
        <taxon>Bacteria</taxon>
        <taxon>Bacillati</taxon>
        <taxon>Actinomycetota</taxon>
        <taxon>Actinomycetes</taxon>
        <taxon>Mycobacteriales</taxon>
        <taxon>Nocardiaceae</taxon>
        <taxon>Rhodococcus</taxon>
    </lineage>
</organism>
<evidence type="ECO:0000256" key="5">
    <source>
        <dbReference type="ARBA" id="ARBA00023014"/>
    </source>
</evidence>
<dbReference type="GO" id="GO:0051213">
    <property type="term" value="F:dioxygenase activity"/>
    <property type="evidence" value="ECO:0007669"/>
    <property type="project" value="UniProtKB-KW"/>
</dbReference>
<evidence type="ECO:0000256" key="1">
    <source>
        <dbReference type="ARBA" id="ARBA00022714"/>
    </source>
</evidence>
<keyword evidence="7" id="KW-0223">Dioxygenase</keyword>
<evidence type="ECO:0000256" key="2">
    <source>
        <dbReference type="ARBA" id="ARBA00022723"/>
    </source>
</evidence>
<dbReference type="GO" id="GO:0004497">
    <property type="term" value="F:monooxygenase activity"/>
    <property type="evidence" value="ECO:0007669"/>
    <property type="project" value="UniProtKB-ARBA"/>
</dbReference>
<sequence>MTIDATDARKNDEREIYNLAVDPTTRREKPWERYLEAELGFRNHWYPAFFSHELVEADVSDIHGEPAVAMKAEILLGERILFRRVEGKVLAVEDRCLHRGVALSARPECYTADTITCWYHGFTYAMDSGALTSVITDPKSRLVGKLAIKSYPVEEAAGLVWVYIGDGDPHPLANDVQPGVLDDDMVVYPFGWAKVVDCNWRTAAENGFDPAHAYIHRNSAWVTDYKVPMVLGDTAISSRQGMKIMTEDDAPKGVLLERGGGTAVWSADVAPDLTVSSRFDPSDEGVLEGMSPDVSVWMPCGLWVDPMPEPGMIHLEWYVPVDRYHHRYIITWAKRVTNEDEKEQFITSTKEKWSDYIPAEFNDDDVFARKAMAEFYDHGNGWRDERLFSPDVVITNWRKLVNKHARGVQTAEHAWATYTPPTDD</sequence>
<keyword evidence="4" id="KW-0408">Iron</keyword>
<dbReference type="PANTHER" id="PTHR21266">
    <property type="entry name" value="IRON-SULFUR DOMAIN CONTAINING PROTEIN"/>
    <property type="match status" value="1"/>
</dbReference>
<dbReference type="Pfam" id="PF11723">
    <property type="entry name" value="Aromatic_hydrox"/>
    <property type="match status" value="1"/>
</dbReference>
<dbReference type="Pfam" id="PF00355">
    <property type="entry name" value="Rieske"/>
    <property type="match status" value="1"/>
</dbReference>
<feature type="domain" description="Rieske" evidence="6">
    <location>
        <begin position="45"/>
        <end position="162"/>
    </location>
</feature>
<dbReference type="InterPro" id="IPR036922">
    <property type="entry name" value="Rieske_2Fe-2S_sf"/>
</dbReference>
<dbReference type="SUPFAM" id="SSF50022">
    <property type="entry name" value="ISP domain"/>
    <property type="match status" value="1"/>
</dbReference>
<keyword evidence="1" id="KW-0001">2Fe-2S</keyword>
<dbReference type="InterPro" id="IPR021028">
    <property type="entry name" value="Homotrim_ring_OHase_catalytic"/>
</dbReference>
<dbReference type="PROSITE" id="PS51296">
    <property type="entry name" value="RIESKE"/>
    <property type="match status" value="1"/>
</dbReference>
<dbReference type="GO" id="GO:0051537">
    <property type="term" value="F:2 iron, 2 sulfur cluster binding"/>
    <property type="evidence" value="ECO:0007669"/>
    <property type="project" value="UniProtKB-KW"/>
</dbReference>
<dbReference type="Gene3D" id="3.90.380.10">
    <property type="entry name" value="Naphthalene 1,2-dioxygenase Alpha Subunit, Chain A, domain 1"/>
    <property type="match status" value="1"/>
</dbReference>
<evidence type="ECO:0000313" key="8">
    <source>
        <dbReference type="Proteomes" id="UP000183407"/>
    </source>
</evidence>
<evidence type="ECO:0000259" key="6">
    <source>
        <dbReference type="PROSITE" id="PS51296"/>
    </source>
</evidence>
<evidence type="ECO:0000313" key="7">
    <source>
        <dbReference type="EMBL" id="SEB37133.1"/>
    </source>
</evidence>
<name>A0A1H4IT09_RHOJO</name>
<evidence type="ECO:0000256" key="4">
    <source>
        <dbReference type="ARBA" id="ARBA00023004"/>
    </source>
</evidence>
<dbReference type="EMBL" id="FNTL01000002">
    <property type="protein sequence ID" value="SEB37133.1"/>
    <property type="molecule type" value="Genomic_DNA"/>
</dbReference>
<dbReference type="GO" id="GO:0046872">
    <property type="term" value="F:metal ion binding"/>
    <property type="evidence" value="ECO:0007669"/>
    <property type="project" value="UniProtKB-KW"/>
</dbReference>
<protein>
    <submittedName>
        <fullName evidence="7">Carbazole 1,9a-dioxygenase, terminal dioxygenase component</fullName>
    </submittedName>
</protein>
<keyword evidence="3" id="KW-0560">Oxidoreductase</keyword>
<dbReference type="InterPro" id="IPR050584">
    <property type="entry name" value="Cholesterol_7-desaturase"/>
</dbReference>
<reference evidence="8" key="1">
    <citation type="submission" date="2016-10" db="EMBL/GenBank/DDBJ databases">
        <authorList>
            <person name="Varghese N."/>
        </authorList>
    </citation>
    <scope>NUCLEOTIDE SEQUENCE [LARGE SCALE GENOMIC DNA]</scope>
    <source>
        <strain evidence="8">DSM 44719</strain>
    </source>
</reference>
<keyword evidence="2" id="KW-0479">Metal-binding</keyword>
<dbReference type="AlphaFoldDB" id="A0A1H4IT09"/>
<dbReference type="Proteomes" id="UP000183407">
    <property type="component" value="Unassembled WGS sequence"/>
</dbReference>
<evidence type="ECO:0000256" key="3">
    <source>
        <dbReference type="ARBA" id="ARBA00023002"/>
    </source>
</evidence>
<dbReference type="GO" id="GO:0016705">
    <property type="term" value="F:oxidoreductase activity, acting on paired donors, with incorporation or reduction of molecular oxygen"/>
    <property type="evidence" value="ECO:0007669"/>
    <property type="project" value="UniProtKB-ARBA"/>
</dbReference>
<dbReference type="Gene3D" id="2.20.25.10">
    <property type="match status" value="1"/>
</dbReference>
<dbReference type="OrthoDB" id="5243643at2"/>
<accession>A0A1H4IT09</accession>
<keyword evidence="5" id="KW-0411">Iron-sulfur</keyword>
<dbReference type="RefSeq" id="WP_073357979.1">
    <property type="nucleotide sequence ID" value="NZ_FNTL01000002.1"/>
</dbReference>
<gene>
    <name evidence="7" type="ORF">SAMN04490220_0479</name>
</gene>
<proteinExistence type="predicted"/>
<dbReference type="InterPro" id="IPR017941">
    <property type="entry name" value="Rieske_2Fe-2S"/>
</dbReference>